<reference evidence="1 2" key="2">
    <citation type="journal article" date="2022" name="Mol. Ecol. Resour.">
        <title>The genomes of chicory, endive, great burdock and yacon provide insights into Asteraceae paleo-polyploidization history and plant inulin production.</title>
        <authorList>
            <person name="Fan W."/>
            <person name="Wang S."/>
            <person name="Wang H."/>
            <person name="Wang A."/>
            <person name="Jiang F."/>
            <person name="Liu H."/>
            <person name="Zhao H."/>
            <person name="Xu D."/>
            <person name="Zhang Y."/>
        </authorList>
    </citation>
    <scope>NUCLEOTIDE SEQUENCE [LARGE SCALE GENOMIC DNA]</scope>
    <source>
        <strain evidence="2">cv. Niubang</strain>
    </source>
</reference>
<protein>
    <submittedName>
        <fullName evidence="1">Uncharacterized protein</fullName>
    </submittedName>
</protein>
<name>A0ACB8Y7J6_ARCLA</name>
<sequence>MDKGIKRGSISGAIIPALMHRIPSEHRKRGESPGQEGPVSSRRVWERPGRGMDKGIKRGSISGAIIPALIHRIPSELRYGKSSCLGESSTRMGDPMGSPSVAPLFGAEIVRFWLPAGVRSCFFTSCWLVGHSFSSSYRFFCARGGTGGQPGPSGARVGPEGLGAVREANG</sequence>
<evidence type="ECO:0000313" key="1">
    <source>
        <dbReference type="EMBL" id="KAI3681275.1"/>
    </source>
</evidence>
<organism evidence="1 2">
    <name type="scientific">Arctium lappa</name>
    <name type="common">Greater burdock</name>
    <name type="synonym">Lappa major</name>
    <dbReference type="NCBI Taxonomy" id="4217"/>
    <lineage>
        <taxon>Eukaryota</taxon>
        <taxon>Viridiplantae</taxon>
        <taxon>Streptophyta</taxon>
        <taxon>Embryophyta</taxon>
        <taxon>Tracheophyta</taxon>
        <taxon>Spermatophyta</taxon>
        <taxon>Magnoliopsida</taxon>
        <taxon>eudicotyledons</taxon>
        <taxon>Gunneridae</taxon>
        <taxon>Pentapetalae</taxon>
        <taxon>asterids</taxon>
        <taxon>campanulids</taxon>
        <taxon>Asterales</taxon>
        <taxon>Asteraceae</taxon>
        <taxon>Carduoideae</taxon>
        <taxon>Cardueae</taxon>
        <taxon>Arctiinae</taxon>
        <taxon>Arctium</taxon>
    </lineage>
</organism>
<accession>A0ACB8Y7J6</accession>
<evidence type="ECO:0000313" key="2">
    <source>
        <dbReference type="Proteomes" id="UP001055879"/>
    </source>
</evidence>
<dbReference type="Proteomes" id="UP001055879">
    <property type="component" value="Linkage Group LG13"/>
</dbReference>
<comment type="caution">
    <text evidence="1">The sequence shown here is derived from an EMBL/GenBank/DDBJ whole genome shotgun (WGS) entry which is preliminary data.</text>
</comment>
<reference evidence="2" key="1">
    <citation type="journal article" date="2022" name="Mol. Ecol. Resour.">
        <title>The genomes of chicory, endive, great burdock and yacon provide insights into Asteraceae palaeo-polyploidization history and plant inulin production.</title>
        <authorList>
            <person name="Fan W."/>
            <person name="Wang S."/>
            <person name="Wang H."/>
            <person name="Wang A."/>
            <person name="Jiang F."/>
            <person name="Liu H."/>
            <person name="Zhao H."/>
            <person name="Xu D."/>
            <person name="Zhang Y."/>
        </authorList>
    </citation>
    <scope>NUCLEOTIDE SEQUENCE [LARGE SCALE GENOMIC DNA]</scope>
    <source>
        <strain evidence="2">cv. Niubang</strain>
    </source>
</reference>
<gene>
    <name evidence="1" type="ORF">L6452_36065</name>
</gene>
<dbReference type="EMBL" id="CM042059">
    <property type="protein sequence ID" value="KAI3681275.1"/>
    <property type="molecule type" value="Genomic_DNA"/>
</dbReference>
<keyword evidence="2" id="KW-1185">Reference proteome</keyword>
<proteinExistence type="predicted"/>